<comment type="caution">
    <text evidence="3">The sequence shown here is derived from an EMBL/GenBank/DDBJ whole genome shotgun (WGS) entry which is preliminary data.</text>
</comment>
<feature type="transmembrane region" description="Helical" evidence="1">
    <location>
        <begin position="30"/>
        <end position="54"/>
    </location>
</feature>
<sequence length="201" mass="22392">MMRRSVRRRGKETFQSGRPYDTARPKGGCLMLWIMVLGAACVVLGIFNAVWGFVEALMLRRARRAPAKAEGVVCGLVRHRLPMRYEKQGDVPKVAYQYWGRTTANGAHGFLSIPQAMTQWNWYPCVRFTVNGGETEWIATGGSREGAWRIGQRVQVLYDPARPGEYALDGDAAPMHAVRADFIWAVVLTAAGAALLALYFI</sequence>
<dbReference type="Proteomes" id="UP000431913">
    <property type="component" value="Unassembled WGS sequence"/>
</dbReference>
<dbReference type="EMBL" id="VUNJ01000012">
    <property type="protein sequence ID" value="MST92537.1"/>
    <property type="molecule type" value="Genomic_DNA"/>
</dbReference>
<evidence type="ECO:0000313" key="4">
    <source>
        <dbReference type="EMBL" id="MTS51181.1"/>
    </source>
</evidence>
<feature type="transmembrane region" description="Helical" evidence="1">
    <location>
        <begin position="182"/>
        <end position="200"/>
    </location>
</feature>
<dbReference type="Pfam" id="PF12158">
    <property type="entry name" value="DUF3592"/>
    <property type="match status" value="1"/>
</dbReference>
<reference evidence="3 5" key="2">
    <citation type="submission" date="2019-08" db="EMBL/GenBank/DDBJ databases">
        <title>In-depth cultivation of the pig gut microbiome towards novel bacterial diversity and tailored functional studies.</title>
        <authorList>
            <person name="Wylensek D."/>
            <person name="Hitch T.C.A."/>
            <person name="Clavel T."/>
        </authorList>
    </citation>
    <scope>NUCLEOTIDE SEQUENCE [LARGE SCALE GENOMIC DNA]</scope>
    <source>
        <strain evidence="3 5">WCA3-601-WT-6J</strain>
    </source>
</reference>
<keyword evidence="1" id="KW-1133">Transmembrane helix</keyword>
<gene>
    <name evidence="3" type="ORF">FYJ76_11445</name>
    <name evidence="4" type="ORF">GMD52_06480</name>
</gene>
<name>A0A6I3QLH1_9FIRM</name>
<reference evidence="4 6" key="1">
    <citation type="journal article" date="2019" name="Nat. Med.">
        <title>A library of human gut bacterial isolates paired with longitudinal multiomics data enables mechanistic microbiome research.</title>
        <authorList>
            <person name="Poyet M."/>
            <person name="Groussin M."/>
            <person name="Gibbons S.M."/>
            <person name="Avila-Pacheco J."/>
            <person name="Jiang X."/>
            <person name="Kearney S.M."/>
            <person name="Perrotta A.R."/>
            <person name="Berdy B."/>
            <person name="Zhao S."/>
            <person name="Lieberman T.D."/>
            <person name="Swanson P.K."/>
            <person name="Smith M."/>
            <person name="Roesemann S."/>
            <person name="Alexander J.E."/>
            <person name="Rich S.A."/>
            <person name="Livny J."/>
            <person name="Vlamakis H."/>
            <person name="Clish C."/>
            <person name="Bullock K."/>
            <person name="Deik A."/>
            <person name="Scott J."/>
            <person name="Pierce K.A."/>
            <person name="Xavier R.J."/>
            <person name="Alm E.J."/>
        </authorList>
    </citation>
    <scope>NUCLEOTIDE SEQUENCE [LARGE SCALE GENOMIC DNA]</scope>
    <source>
        <strain evidence="4 6">BIOML-A7</strain>
    </source>
</reference>
<evidence type="ECO:0000313" key="5">
    <source>
        <dbReference type="Proteomes" id="UP000431913"/>
    </source>
</evidence>
<accession>A0A6I3QLH1</accession>
<feature type="domain" description="DUF3592" evidence="2">
    <location>
        <begin position="121"/>
        <end position="171"/>
    </location>
</feature>
<dbReference type="EMBL" id="WMZR01000006">
    <property type="protein sequence ID" value="MTS51181.1"/>
    <property type="molecule type" value="Genomic_DNA"/>
</dbReference>
<keyword evidence="1" id="KW-0812">Transmembrane</keyword>
<protein>
    <submittedName>
        <fullName evidence="3">DUF3592 domain-containing protein</fullName>
    </submittedName>
</protein>
<evidence type="ECO:0000259" key="2">
    <source>
        <dbReference type="Pfam" id="PF12158"/>
    </source>
</evidence>
<evidence type="ECO:0000256" key="1">
    <source>
        <dbReference type="SAM" id="Phobius"/>
    </source>
</evidence>
<evidence type="ECO:0000313" key="6">
    <source>
        <dbReference type="Proteomes" id="UP000449193"/>
    </source>
</evidence>
<organism evidence="3 5">
    <name type="scientific">Ruthenibacterium lactatiformans</name>
    <dbReference type="NCBI Taxonomy" id="1550024"/>
    <lineage>
        <taxon>Bacteria</taxon>
        <taxon>Bacillati</taxon>
        <taxon>Bacillota</taxon>
        <taxon>Clostridia</taxon>
        <taxon>Eubacteriales</taxon>
        <taxon>Oscillospiraceae</taxon>
        <taxon>Ruthenibacterium</taxon>
    </lineage>
</organism>
<evidence type="ECO:0000313" key="3">
    <source>
        <dbReference type="EMBL" id="MST92537.1"/>
    </source>
</evidence>
<dbReference type="AlphaFoldDB" id="A0A6I3QLH1"/>
<proteinExistence type="predicted"/>
<keyword evidence="1" id="KW-0472">Membrane</keyword>
<dbReference type="Proteomes" id="UP000449193">
    <property type="component" value="Unassembled WGS sequence"/>
</dbReference>
<dbReference type="InterPro" id="IPR021994">
    <property type="entry name" value="DUF3592"/>
</dbReference>